<name>A0A9Y2IAP2_9PSEU</name>
<evidence type="ECO:0000256" key="2">
    <source>
        <dbReference type="ARBA" id="ARBA00012652"/>
    </source>
</evidence>
<protein>
    <recommendedName>
        <fullName evidence="2">alpha-L-rhamnosidase</fullName>
        <ecNumber evidence="2">3.2.1.40</ecNumber>
    </recommendedName>
</protein>
<dbReference type="Gene3D" id="2.60.40.10">
    <property type="entry name" value="Immunoglobulins"/>
    <property type="match status" value="1"/>
</dbReference>
<feature type="signal peptide" evidence="4">
    <location>
        <begin position="1"/>
        <end position="24"/>
    </location>
</feature>
<keyword evidence="10" id="KW-1185">Reference proteome</keyword>
<dbReference type="PANTHER" id="PTHR33307:SF11">
    <property type="entry name" value="ALPHA-L-RHAMNOSIDASE"/>
    <property type="match status" value="1"/>
</dbReference>
<dbReference type="Pfam" id="PF17389">
    <property type="entry name" value="Bac_rhamnosid6H"/>
    <property type="match status" value="1"/>
</dbReference>
<dbReference type="InterPro" id="IPR035396">
    <property type="entry name" value="Bac_rhamnosid6H"/>
</dbReference>
<dbReference type="Pfam" id="PF08531">
    <property type="entry name" value="Bac_rhamnosid_N"/>
    <property type="match status" value="1"/>
</dbReference>
<proteinExistence type="predicted"/>
<dbReference type="KEGG" id="acab:QRX50_28780"/>
<evidence type="ECO:0000256" key="4">
    <source>
        <dbReference type="SAM" id="SignalP"/>
    </source>
</evidence>
<evidence type="ECO:0000259" key="8">
    <source>
        <dbReference type="Pfam" id="PF17390"/>
    </source>
</evidence>
<dbReference type="GO" id="GO:0005975">
    <property type="term" value="P:carbohydrate metabolic process"/>
    <property type="evidence" value="ECO:0007669"/>
    <property type="project" value="InterPro"/>
</dbReference>
<dbReference type="AlphaFoldDB" id="A0A9Y2IAP2"/>
<reference evidence="9 10" key="1">
    <citation type="submission" date="2023-06" db="EMBL/GenBank/DDBJ databases">
        <authorList>
            <person name="Oyuntsetseg B."/>
            <person name="Kim S.B."/>
        </authorList>
    </citation>
    <scope>NUCLEOTIDE SEQUENCE [LARGE SCALE GENOMIC DNA]</scope>
    <source>
        <strain evidence="9 10">2-15</strain>
    </source>
</reference>
<sequence length="925" mass="98775">MNRRRPVLTLLAVALLAVSGSATAAAAPSSSAKPTSLKTENLADPIGIDADKPLLSWLPGKDSAGQVAYEIRATLESPSQHGKRDLWDSGKVRSTGTSNIPYAGPALHSRDHVSWQVRTWDTTGRVSTWSDPSSWEMGLLSASDWSARWIENPSYDCTQPDGKETPLPVFGKAFAVHGAVKQARLYTTGLGMYAATINGRPVGDAVLEPGQTTYSAEVDYRTYDLTRALRSGTNTIGMQTGSGTYQRVKTPGRYFFGGTLEQYTVYGEPKVIAQLEITYQDGHREVVSSDGTWRTALGPTTFSSWWSGEEYDARRASESLTSAAALTNAGWQQASPVTLTQATTPRDTTPLRANPRPPVTVAQTVRPTSIRKLADGSYILDFGANRSGWPSVSVSGRAGDTVTMIPAENLAADGTLDIASTGAKPGSQIAYRYTLSGHGKETWHPQFTYSGFRYLQVSGLRTAPAKDTVTMDVIHAANPSASDFTSSSDVLNQIHTITERAIQSNMMSVMTDCPDREKGPYTGDNLQNLDALLTDYDMSAFEPQLVRNMVTAQRQPGDVSPGLIANIAPEFHRVAPTTQTKPQGTIEFLDEVNWGGAVIRIPWQLYLTYGDTRTMATSYDNMVAWLDYEAKNKAANNGDIPGLGDWSATDNTTPMQLAILAGYYTAASDMAGVAQVLGKTADHTKYTALAAQLATEFGTRFRHVDATGVYYGSDSEASNAMALDAGLVAPADRTAVLDRLVASVRKAGNHITTGSVALGPLFRALEAGNRDDVIYDMVVNPTSPGYGYLIASGHTTLSESLDGGGSQNHHFLGAVDAWFIRGLAGIQQTDGSVGYRDLTIAPAIVGGLTHAEGSYQTPNGTVSSTWTKSAHGFRLQVTVPPGASATVHVPAAAGRNVQASGPGARRVTEAVYTVGAGQYTFTATN</sequence>
<evidence type="ECO:0000256" key="3">
    <source>
        <dbReference type="ARBA" id="ARBA00022801"/>
    </source>
</evidence>
<accession>A0A9Y2IAP2</accession>
<dbReference type="InterPro" id="IPR008928">
    <property type="entry name" value="6-hairpin_glycosidase_sf"/>
</dbReference>
<dbReference type="Gene3D" id="1.50.10.10">
    <property type="match status" value="1"/>
</dbReference>
<dbReference type="Pfam" id="PF17390">
    <property type="entry name" value="Bac_rhamnosid_C"/>
    <property type="match status" value="1"/>
</dbReference>
<dbReference type="InterPro" id="IPR012341">
    <property type="entry name" value="6hp_glycosidase-like_sf"/>
</dbReference>
<dbReference type="InterPro" id="IPR013737">
    <property type="entry name" value="Bac_rhamnosid_N"/>
</dbReference>
<feature type="domain" description="Alpha-L-rhamnosidase concanavalin-like" evidence="5">
    <location>
        <begin position="372"/>
        <end position="475"/>
    </location>
</feature>
<dbReference type="GO" id="GO:0030596">
    <property type="term" value="F:alpha-L-rhamnosidase activity"/>
    <property type="evidence" value="ECO:0007669"/>
    <property type="project" value="UniProtKB-EC"/>
</dbReference>
<dbReference type="InterPro" id="IPR006311">
    <property type="entry name" value="TAT_signal"/>
</dbReference>
<feature type="domain" description="Bacterial alpha-L-rhamnosidase N-terminal" evidence="6">
    <location>
        <begin position="179"/>
        <end position="360"/>
    </location>
</feature>
<dbReference type="Gene3D" id="2.60.420.10">
    <property type="entry name" value="Maltose phosphorylase, domain 3"/>
    <property type="match status" value="1"/>
</dbReference>
<comment type="catalytic activity">
    <reaction evidence="1">
        <text>Hydrolysis of terminal non-reducing alpha-L-rhamnose residues in alpha-L-rhamnosides.</text>
        <dbReference type="EC" id="3.2.1.40"/>
    </reaction>
</comment>
<dbReference type="Gene3D" id="2.60.120.260">
    <property type="entry name" value="Galactose-binding domain-like"/>
    <property type="match status" value="2"/>
</dbReference>
<dbReference type="Pfam" id="PF05592">
    <property type="entry name" value="Bac_rhamnosid"/>
    <property type="match status" value="1"/>
</dbReference>
<dbReference type="InterPro" id="IPR013783">
    <property type="entry name" value="Ig-like_fold"/>
</dbReference>
<feature type="domain" description="Alpha-L-rhamnosidase six-hairpin glycosidase" evidence="7">
    <location>
        <begin position="481"/>
        <end position="821"/>
    </location>
</feature>
<evidence type="ECO:0000259" key="6">
    <source>
        <dbReference type="Pfam" id="PF08531"/>
    </source>
</evidence>
<evidence type="ECO:0000259" key="7">
    <source>
        <dbReference type="Pfam" id="PF17389"/>
    </source>
</evidence>
<dbReference type="PANTHER" id="PTHR33307">
    <property type="entry name" value="ALPHA-RHAMNOSIDASE (EUROFUNG)"/>
    <property type="match status" value="1"/>
</dbReference>
<organism evidence="9 10">
    <name type="scientific">Amycolatopsis carbonis</name>
    <dbReference type="NCBI Taxonomy" id="715471"/>
    <lineage>
        <taxon>Bacteria</taxon>
        <taxon>Bacillati</taxon>
        <taxon>Actinomycetota</taxon>
        <taxon>Actinomycetes</taxon>
        <taxon>Pseudonocardiales</taxon>
        <taxon>Pseudonocardiaceae</taxon>
        <taxon>Amycolatopsis</taxon>
    </lineage>
</organism>
<dbReference type="InterPro" id="IPR008902">
    <property type="entry name" value="Rhamnosid_concanavalin"/>
</dbReference>
<dbReference type="RefSeq" id="WP_285966272.1">
    <property type="nucleotide sequence ID" value="NZ_CP127294.1"/>
</dbReference>
<dbReference type="Pfam" id="PF25788">
    <property type="entry name" value="Ig_Rha78A_N"/>
    <property type="match status" value="1"/>
</dbReference>
<dbReference type="PIRSF" id="PIRSF010631">
    <property type="entry name" value="A-rhamnsds"/>
    <property type="match status" value="1"/>
</dbReference>
<keyword evidence="4" id="KW-0732">Signal</keyword>
<dbReference type="EC" id="3.2.1.40" evidence="2"/>
<dbReference type="PROSITE" id="PS51318">
    <property type="entry name" value="TAT"/>
    <property type="match status" value="1"/>
</dbReference>
<dbReference type="InterPro" id="IPR016007">
    <property type="entry name" value="Alpha_rhamnosid"/>
</dbReference>
<dbReference type="SUPFAM" id="SSF48208">
    <property type="entry name" value="Six-hairpin glycosidases"/>
    <property type="match status" value="1"/>
</dbReference>
<dbReference type="InterPro" id="IPR035398">
    <property type="entry name" value="Bac_rhamnosid_C"/>
</dbReference>
<gene>
    <name evidence="9" type="ORF">QRX50_28780</name>
</gene>
<evidence type="ECO:0000256" key="1">
    <source>
        <dbReference type="ARBA" id="ARBA00001445"/>
    </source>
</evidence>
<feature type="chain" id="PRO_5040933675" description="alpha-L-rhamnosidase" evidence="4">
    <location>
        <begin position="25"/>
        <end position="925"/>
    </location>
</feature>
<dbReference type="Proteomes" id="UP001236014">
    <property type="component" value="Chromosome"/>
</dbReference>
<dbReference type="EMBL" id="CP127294">
    <property type="protein sequence ID" value="WIX75501.1"/>
    <property type="molecule type" value="Genomic_DNA"/>
</dbReference>
<evidence type="ECO:0000259" key="5">
    <source>
        <dbReference type="Pfam" id="PF05592"/>
    </source>
</evidence>
<evidence type="ECO:0000313" key="10">
    <source>
        <dbReference type="Proteomes" id="UP001236014"/>
    </source>
</evidence>
<evidence type="ECO:0000313" key="9">
    <source>
        <dbReference type="EMBL" id="WIX75501.1"/>
    </source>
</evidence>
<keyword evidence="3 9" id="KW-0378">Hydrolase</keyword>
<feature type="domain" description="Alpha-L-rhamnosidase C-terminal" evidence="8">
    <location>
        <begin position="825"/>
        <end position="899"/>
    </location>
</feature>